<dbReference type="HAMAP" id="MF_00528">
    <property type="entry name" value="Maf"/>
    <property type="match status" value="1"/>
</dbReference>
<evidence type="ECO:0000256" key="2">
    <source>
        <dbReference type="ARBA" id="ARBA00022801"/>
    </source>
</evidence>
<gene>
    <name evidence="3" type="ORF">LCGC14_2414230</name>
</gene>
<proteinExistence type="inferred from homology"/>
<dbReference type="PANTHER" id="PTHR43213:SF5">
    <property type="entry name" value="BIFUNCTIONAL DTTP_UTP PYROPHOSPHATASE_METHYLTRANSFERASE PROTEIN-RELATED"/>
    <property type="match status" value="1"/>
</dbReference>
<dbReference type="CDD" id="cd00555">
    <property type="entry name" value="Maf"/>
    <property type="match status" value="1"/>
</dbReference>
<dbReference type="GO" id="GO:0047429">
    <property type="term" value="F:nucleoside triphosphate diphosphatase activity"/>
    <property type="evidence" value="ECO:0007669"/>
    <property type="project" value="InterPro"/>
</dbReference>
<keyword evidence="2" id="KW-0378">Hydrolase</keyword>
<comment type="cofactor">
    <cofactor evidence="1">
        <name>a divalent metal cation</name>
        <dbReference type="ChEBI" id="CHEBI:60240"/>
    </cofactor>
</comment>
<evidence type="ECO:0000256" key="1">
    <source>
        <dbReference type="ARBA" id="ARBA00001968"/>
    </source>
</evidence>
<organism evidence="3">
    <name type="scientific">marine sediment metagenome</name>
    <dbReference type="NCBI Taxonomy" id="412755"/>
    <lineage>
        <taxon>unclassified sequences</taxon>
        <taxon>metagenomes</taxon>
        <taxon>ecological metagenomes</taxon>
    </lineage>
</organism>
<dbReference type="PANTHER" id="PTHR43213">
    <property type="entry name" value="BIFUNCTIONAL DTTP/UTP PYROPHOSPHATASE/METHYLTRANSFERASE PROTEIN-RELATED"/>
    <property type="match status" value="1"/>
</dbReference>
<sequence>MPDRPANLILASRSPRRRELLASAGYKFTVCPPSEHAECGPRDNESPTDLVARLAYQKAADVAGQVKEGLILGCDTVAECDGRILGKPSDEDHARAMLRSLSGRPHRVFSGLCVWDMASGDVAVRTAVTTLRMDRLSDEQLEAYLAGGGWRGKAGSFGYQDRLGWVHVIAGSHRGFDHFVNHSGGSRRFRLGHERVILISVSLHFRLFHRQISLVLPTRPLPLEGAAANQIRYLSRIMVSTTNGSGNLRRMGQQLDHTLA</sequence>
<name>A0A0F9CDR8_9ZZZZ</name>
<dbReference type="InterPro" id="IPR003697">
    <property type="entry name" value="Maf-like"/>
</dbReference>
<evidence type="ECO:0000313" key="3">
    <source>
        <dbReference type="EMBL" id="KKL24547.1"/>
    </source>
</evidence>
<protein>
    <submittedName>
        <fullName evidence="3">Uncharacterized protein</fullName>
    </submittedName>
</protein>
<dbReference type="EMBL" id="LAZR01036552">
    <property type="protein sequence ID" value="KKL24547.1"/>
    <property type="molecule type" value="Genomic_DNA"/>
</dbReference>
<dbReference type="Pfam" id="PF02545">
    <property type="entry name" value="Maf"/>
    <property type="match status" value="1"/>
</dbReference>
<reference evidence="3" key="1">
    <citation type="journal article" date="2015" name="Nature">
        <title>Complex archaea that bridge the gap between prokaryotes and eukaryotes.</title>
        <authorList>
            <person name="Spang A."/>
            <person name="Saw J.H."/>
            <person name="Jorgensen S.L."/>
            <person name="Zaremba-Niedzwiedzka K."/>
            <person name="Martijn J."/>
            <person name="Lind A.E."/>
            <person name="van Eijk R."/>
            <person name="Schleper C."/>
            <person name="Guy L."/>
            <person name="Ettema T.J."/>
        </authorList>
    </citation>
    <scope>NUCLEOTIDE SEQUENCE</scope>
</reference>
<dbReference type="SUPFAM" id="SSF52972">
    <property type="entry name" value="ITPase-like"/>
    <property type="match status" value="1"/>
</dbReference>
<dbReference type="AlphaFoldDB" id="A0A0F9CDR8"/>
<dbReference type="Gene3D" id="3.90.950.10">
    <property type="match status" value="1"/>
</dbReference>
<dbReference type="InterPro" id="IPR029001">
    <property type="entry name" value="ITPase-like_fam"/>
</dbReference>
<comment type="caution">
    <text evidence="3">The sequence shown here is derived from an EMBL/GenBank/DDBJ whole genome shotgun (WGS) entry which is preliminary data.</text>
</comment>
<accession>A0A0F9CDR8</accession>